<name>A0A6J1W6L8_GALME</name>
<keyword evidence="7" id="KW-0443">Lipid metabolism</keyword>
<keyword evidence="3 15" id="KW-0808">Transferase</keyword>
<evidence type="ECO:0000256" key="10">
    <source>
        <dbReference type="ARBA" id="ARBA00036651"/>
    </source>
</evidence>
<keyword evidence="7" id="KW-0444">Lipid biosynthesis</keyword>
<evidence type="ECO:0000256" key="15">
    <source>
        <dbReference type="RuleBase" id="RU003750"/>
    </source>
</evidence>
<dbReference type="Gene3D" id="1.20.120.1760">
    <property type="match status" value="1"/>
</dbReference>
<dbReference type="PANTHER" id="PTHR10414">
    <property type="entry name" value="ETHANOLAMINEPHOSPHOTRANSFERASE"/>
    <property type="match status" value="1"/>
</dbReference>
<dbReference type="EC" id="2.7.8.2" evidence="13"/>
<evidence type="ECO:0000256" key="12">
    <source>
        <dbReference type="ARBA" id="ARBA00037890"/>
    </source>
</evidence>
<sequence>MQFYKEKKILNAAQLKRLSEHKYSCTSDSILDALLQPWWCWLVSKTPLWLAPNLITILGLIVNIVTTLILVWYSPDARQNPPGWSFALCALGVFIYQSLDAIDGKQARRTGSQSPLGELFDHGCDSISTVFIALGACIAVRLGEYPTWMFFQCVCAMTLFYCAHWQAYVTGTLKMGRIDVTEAQYSIIAIHLVSATLGPDFWSTQIAGALEARYSLALAAVAGSFLTVGTLATAIVAGGVGKNGSTVAGTSILSPVIPFSLVVVPAFIIFQKSESQVYENHPALYILAFGMVAAKVTNRLVVAHMTKSEMEYYDWSLLGPAMLFLNQYFNNAIPEYYVLWLCTVWVCVDLVRYCGQICLEICEHLKIQLFRIPAAGAAPPDRNVTSDSEKSETEDSAPLLNNNTSVS</sequence>
<dbReference type="OrthoDB" id="196717at2759"/>
<dbReference type="InterPro" id="IPR014472">
    <property type="entry name" value="CHOPT"/>
</dbReference>
<keyword evidence="18" id="KW-1185">Reference proteome</keyword>
<feature type="region of interest" description="Disordered" evidence="16">
    <location>
        <begin position="377"/>
        <end position="407"/>
    </location>
</feature>
<reference evidence="19" key="1">
    <citation type="submission" date="2025-08" db="UniProtKB">
        <authorList>
            <consortium name="RefSeq"/>
        </authorList>
    </citation>
    <scope>IDENTIFICATION</scope>
    <source>
        <tissue evidence="19">Whole larvae</tissue>
    </source>
</reference>
<evidence type="ECO:0000313" key="19">
    <source>
        <dbReference type="RefSeq" id="XP_026748262.1"/>
    </source>
</evidence>
<feature type="transmembrane region" description="Helical" evidence="17">
    <location>
        <begin position="84"/>
        <end position="102"/>
    </location>
</feature>
<accession>A0A6J1W6L8</accession>
<dbReference type="InterPro" id="IPR000462">
    <property type="entry name" value="CDP-OH_P_trans"/>
</dbReference>
<dbReference type="GO" id="GO:0006646">
    <property type="term" value="P:phosphatidylethanolamine biosynthetic process"/>
    <property type="evidence" value="ECO:0007669"/>
    <property type="project" value="TreeGrafter"/>
</dbReference>
<feature type="transmembrane region" description="Helical" evidence="17">
    <location>
        <begin position="252"/>
        <end position="270"/>
    </location>
</feature>
<comment type="pathway">
    <text evidence="12">Phospholipid metabolism; phosphatidylcholine biosynthesis; phosphatidylcholine from phosphocholine: step 2/2.</text>
</comment>
<dbReference type="FunFam" id="1.20.120.1760:FF:000002">
    <property type="entry name" value="Choline/ethanolamine phosphotransferase 1"/>
    <property type="match status" value="1"/>
</dbReference>
<organism evidence="18 19">
    <name type="scientific">Galleria mellonella</name>
    <name type="common">Greater wax moth</name>
    <dbReference type="NCBI Taxonomy" id="7137"/>
    <lineage>
        <taxon>Eukaryota</taxon>
        <taxon>Metazoa</taxon>
        <taxon>Ecdysozoa</taxon>
        <taxon>Arthropoda</taxon>
        <taxon>Hexapoda</taxon>
        <taxon>Insecta</taxon>
        <taxon>Pterygota</taxon>
        <taxon>Neoptera</taxon>
        <taxon>Endopterygota</taxon>
        <taxon>Lepidoptera</taxon>
        <taxon>Glossata</taxon>
        <taxon>Ditrysia</taxon>
        <taxon>Pyraloidea</taxon>
        <taxon>Pyralidae</taxon>
        <taxon>Galleriinae</taxon>
        <taxon>Galleria</taxon>
    </lineage>
</organism>
<keyword evidence="8" id="KW-1208">Phospholipid metabolism</keyword>
<dbReference type="Pfam" id="PF01066">
    <property type="entry name" value="CDP-OH_P_transf"/>
    <property type="match status" value="1"/>
</dbReference>
<evidence type="ECO:0000256" key="14">
    <source>
        <dbReference type="ARBA" id="ARBA00048570"/>
    </source>
</evidence>
<evidence type="ECO:0000256" key="7">
    <source>
        <dbReference type="ARBA" id="ARBA00023209"/>
    </source>
</evidence>
<dbReference type="PANTHER" id="PTHR10414:SF37">
    <property type="entry name" value="BB IN A BOXCAR, ISOFORM C"/>
    <property type="match status" value="1"/>
</dbReference>
<evidence type="ECO:0000256" key="6">
    <source>
        <dbReference type="ARBA" id="ARBA00023136"/>
    </source>
</evidence>
<dbReference type="GO" id="GO:0004142">
    <property type="term" value="F:diacylglycerol cholinephosphotransferase activity"/>
    <property type="evidence" value="ECO:0007669"/>
    <property type="project" value="UniProtKB-EC"/>
</dbReference>
<evidence type="ECO:0000256" key="11">
    <source>
        <dbReference type="ARBA" id="ARBA00036890"/>
    </source>
</evidence>
<evidence type="ECO:0000313" key="18">
    <source>
        <dbReference type="Proteomes" id="UP001652740"/>
    </source>
</evidence>
<evidence type="ECO:0000256" key="8">
    <source>
        <dbReference type="ARBA" id="ARBA00023264"/>
    </source>
</evidence>
<comment type="similarity">
    <text evidence="2 15">Belongs to the CDP-alcohol phosphatidyltransferase class-I family.</text>
</comment>
<evidence type="ECO:0000256" key="17">
    <source>
        <dbReference type="SAM" id="Phobius"/>
    </source>
</evidence>
<evidence type="ECO:0000256" key="9">
    <source>
        <dbReference type="ARBA" id="ARBA00036100"/>
    </source>
</evidence>
<comment type="catalytic activity">
    <reaction evidence="10">
        <text>1,2-dioctanoyl-sn-glycerol + CDP-choline = 1,2-dioctanoyl-sn-glycero-3-phosphocholine + CMP + H(+)</text>
        <dbReference type="Rhea" id="RHEA:54232"/>
        <dbReference type="ChEBI" id="CHEBI:15378"/>
        <dbReference type="ChEBI" id="CHEBI:58779"/>
        <dbReference type="ChEBI" id="CHEBI:60377"/>
        <dbReference type="ChEBI" id="CHEBI:76979"/>
        <dbReference type="ChEBI" id="CHEBI:78228"/>
    </reaction>
    <physiologicalReaction direction="left-to-right" evidence="10">
        <dbReference type="Rhea" id="RHEA:54233"/>
    </physiologicalReaction>
</comment>
<keyword evidence="4 17" id="KW-0812">Transmembrane</keyword>
<feature type="transmembrane region" description="Helical" evidence="17">
    <location>
        <begin position="214"/>
        <end position="240"/>
    </location>
</feature>
<comment type="subcellular location">
    <subcellularLocation>
        <location evidence="1">Membrane</location>
        <topology evidence="1">Multi-pass membrane protein</topology>
    </subcellularLocation>
</comment>
<dbReference type="PIRSF" id="PIRSF015665">
    <property type="entry name" value="CHOPT"/>
    <property type="match status" value="1"/>
</dbReference>
<keyword evidence="5 17" id="KW-1133">Transmembrane helix</keyword>
<dbReference type="GeneID" id="113509151"/>
<dbReference type="GO" id="GO:0005794">
    <property type="term" value="C:Golgi apparatus"/>
    <property type="evidence" value="ECO:0007669"/>
    <property type="project" value="TreeGrafter"/>
</dbReference>
<comment type="catalytic activity">
    <reaction evidence="14">
        <text>CDP-choline + a 1,2-diacyl-sn-glycerol = a 1,2-diacyl-sn-glycero-3-phosphocholine + CMP + H(+)</text>
        <dbReference type="Rhea" id="RHEA:32939"/>
        <dbReference type="ChEBI" id="CHEBI:15378"/>
        <dbReference type="ChEBI" id="CHEBI:17815"/>
        <dbReference type="ChEBI" id="CHEBI:57643"/>
        <dbReference type="ChEBI" id="CHEBI:58779"/>
        <dbReference type="ChEBI" id="CHEBI:60377"/>
        <dbReference type="EC" id="2.7.8.2"/>
    </reaction>
    <physiologicalReaction direction="left-to-right" evidence="14">
        <dbReference type="Rhea" id="RHEA:32940"/>
    </physiologicalReaction>
</comment>
<evidence type="ECO:0000256" key="3">
    <source>
        <dbReference type="ARBA" id="ARBA00022679"/>
    </source>
</evidence>
<keyword evidence="7" id="KW-0594">Phospholipid biosynthesis</keyword>
<dbReference type="PROSITE" id="PS00379">
    <property type="entry name" value="CDP_ALCOHOL_P_TRANSF"/>
    <property type="match status" value="1"/>
</dbReference>
<dbReference type="InterPro" id="IPR048254">
    <property type="entry name" value="CDP_ALCOHOL_P_TRANSF_CS"/>
</dbReference>
<proteinExistence type="inferred from homology"/>
<keyword evidence="6 17" id="KW-0472">Membrane</keyword>
<dbReference type="AlphaFoldDB" id="A0A6J1W6L8"/>
<protein>
    <recommendedName>
        <fullName evidence="13">diacylglycerol cholinephosphotransferase</fullName>
        <ecNumber evidence="13">2.7.8.2</ecNumber>
    </recommendedName>
</protein>
<dbReference type="GO" id="GO:0005789">
    <property type="term" value="C:endoplasmic reticulum membrane"/>
    <property type="evidence" value="ECO:0007669"/>
    <property type="project" value="TreeGrafter"/>
</dbReference>
<feature type="transmembrane region" description="Helical" evidence="17">
    <location>
        <begin position="148"/>
        <end position="171"/>
    </location>
</feature>
<evidence type="ECO:0000256" key="16">
    <source>
        <dbReference type="SAM" id="MobiDB-lite"/>
    </source>
</evidence>
<evidence type="ECO:0000256" key="2">
    <source>
        <dbReference type="ARBA" id="ARBA00010441"/>
    </source>
</evidence>
<evidence type="ECO:0000256" key="13">
    <source>
        <dbReference type="ARBA" id="ARBA00038987"/>
    </source>
</evidence>
<evidence type="ECO:0000256" key="1">
    <source>
        <dbReference type="ARBA" id="ARBA00004141"/>
    </source>
</evidence>
<feature type="transmembrane region" description="Helical" evidence="17">
    <location>
        <begin position="282"/>
        <end position="302"/>
    </location>
</feature>
<comment type="catalytic activity">
    <reaction evidence="11">
        <text>1-hexadecanoyl-2-(9Z-octadecenoyl)-sn-glycerol + CDP-choline = 1-hexadecanoyl-2-(9Z-octadecenoyl)-sn-glycero-3-phosphocholine + CMP + H(+)</text>
        <dbReference type="Rhea" id="RHEA:54244"/>
        <dbReference type="ChEBI" id="CHEBI:15378"/>
        <dbReference type="ChEBI" id="CHEBI:58779"/>
        <dbReference type="ChEBI" id="CHEBI:60377"/>
        <dbReference type="ChEBI" id="CHEBI:73001"/>
        <dbReference type="ChEBI" id="CHEBI:75466"/>
    </reaction>
    <physiologicalReaction direction="left-to-right" evidence="11">
        <dbReference type="Rhea" id="RHEA:54245"/>
    </physiologicalReaction>
</comment>
<feature type="transmembrane region" description="Helical" evidence="17">
    <location>
        <begin position="48"/>
        <end position="72"/>
    </location>
</feature>
<evidence type="ECO:0000256" key="4">
    <source>
        <dbReference type="ARBA" id="ARBA00022692"/>
    </source>
</evidence>
<dbReference type="RefSeq" id="XP_026748262.1">
    <property type="nucleotide sequence ID" value="XM_026892461.3"/>
</dbReference>
<dbReference type="Proteomes" id="UP001652740">
    <property type="component" value="Unplaced"/>
</dbReference>
<dbReference type="InterPro" id="IPR043130">
    <property type="entry name" value="CDP-OH_PTrfase_TM_dom"/>
</dbReference>
<gene>
    <name evidence="19" type="primary">LOC113509151</name>
</gene>
<dbReference type="GO" id="GO:0004307">
    <property type="term" value="F:ethanolaminephosphotransferase activity"/>
    <property type="evidence" value="ECO:0007669"/>
    <property type="project" value="TreeGrafter"/>
</dbReference>
<dbReference type="CTD" id="36496"/>
<evidence type="ECO:0000256" key="5">
    <source>
        <dbReference type="ARBA" id="ARBA00022989"/>
    </source>
</evidence>
<comment type="catalytic activity">
    <reaction evidence="9">
        <text>1-hexadecanoyl-2-(4Z,7Z,10Z,13Z,16Z,19Z-docosahexaenoyl)-sn-glycerol + CDP-choline = 1-hexadecanoyl-2-(4Z,7Z,10Z,13Z,16Z,19Z-docosahexaenoyl)-sn-glycero-3-phosphocholine + CMP + H(+)</text>
        <dbReference type="Rhea" id="RHEA:54332"/>
        <dbReference type="ChEBI" id="CHEBI:15378"/>
        <dbReference type="ChEBI" id="CHEBI:58779"/>
        <dbReference type="ChEBI" id="CHEBI:60377"/>
        <dbReference type="ChEBI" id="CHEBI:74963"/>
        <dbReference type="ChEBI" id="CHEBI:82949"/>
    </reaction>
    <physiologicalReaction direction="left-to-right" evidence="9">
        <dbReference type="Rhea" id="RHEA:54333"/>
    </physiologicalReaction>
</comment>